<comment type="cofactor">
    <cofactor evidence="8">
        <name>Mn(2+)</name>
        <dbReference type="ChEBI" id="CHEBI:29035"/>
    </cofactor>
    <cofactor evidence="8">
        <name>Fe(2+)</name>
        <dbReference type="ChEBI" id="CHEBI:29033"/>
    </cofactor>
    <text evidence="8">Binds 1 Mn(2+) or Fe(2+) ion per subunit.</text>
</comment>
<evidence type="ECO:0000256" key="9">
    <source>
        <dbReference type="SAM" id="MobiDB-lite"/>
    </source>
</evidence>
<evidence type="ECO:0000256" key="3">
    <source>
        <dbReference type="ARBA" id="ARBA00022833"/>
    </source>
</evidence>
<evidence type="ECO:0000256" key="1">
    <source>
        <dbReference type="ARBA" id="ARBA00007957"/>
    </source>
</evidence>
<dbReference type="AlphaFoldDB" id="B8DLC9"/>
<evidence type="ECO:0000256" key="7">
    <source>
        <dbReference type="PIRSR" id="PIRSR602481-1"/>
    </source>
</evidence>
<organism evidence="10">
    <name type="scientific">Nitratidesulfovibrio vulgaris (strain DSM 19637 / Miyazaki F)</name>
    <name type="common">Desulfovibrio vulgaris</name>
    <dbReference type="NCBI Taxonomy" id="883"/>
    <lineage>
        <taxon>Bacteria</taxon>
        <taxon>Pseudomonadati</taxon>
        <taxon>Thermodesulfobacteriota</taxon>
        <taxon>Desulfovibrionia</taxon>
        <taxon>Desulfovibrionales</taxon>
        <taxon>Desulfovibrionaceae</taxon>
        <taxon>Nitratidesulfovibrio</taxon>
    </lineage>
</organism>
<dbReference type="eggNOG" id="COG0735">
    <property type="taxonomic scope" value="Bacteria"/>
</dbReference>
<evidence type="ECO:0000256" key="5">
    <source>
        <dbReference type="ARBA" id="ARBA00023125"/>
    </source>
</evidence>
<keyword evidence="4" id="KW-0805">Transcription regulation</keyword>
<comment type="cofactor">
    <cofactor evidence="7">
        <name>Zn(2+)</name>
        <dbReference type="ChEBI" id="CHEBI:29105"/>
    </cofactor>
    <text evidence="7">Binds 1 zinc ion per subunit.</text>
</comment>
<proteinExistence type="inferred from homology"/>
<keyword evidence="7" id="KW-0479">Metal-binding</keyword>
<dbReference type="Gene3D" id="1.10.10.10">
    <property type="entry name" value="Winged helix-like DNA-binding domain superfamily/Winged helix DNA-binding domain"/>
    <property type="match status" value="1"/>
</dbReference>
<feature type="binding site" evidence="7">
    <location>
        <position position="146"/>
    </location>
    <ligand>
        <name>Zn(2+)</name>
        <dbReference type="ChEBI" id="CHEBI:29105"/>
    </ligand>
</feature>
<protein>
    <submittedName>
        <fullName evidence="10">Ferric uptake regulator, Fur family</fullName>
    </submittedName>
</protein>
<dbReference type="InterPro" id="IPR036388">
    <property type="entry name" value="WH-like_DNA-bd_sf"/>
</dbReference>
<dbReference type="GO" id="GO:0008270">
    <property type="term" value="F:zinc ion binding"/>
    <property type="evidence" value="ECO:0007669"/>
    <property type="project" value="TreeGrafter"/>
</dbReference>
<accession>B8DLC9</accession>
<dbReference type="Gene3D" id="3.30.1490.190">
    <property type="match status" value="1"/>
</dbReference>
<dbReference type="InterPro" id="IPR036390">
    <property type="entry name" value="WH_DNA-bd_sf"/>
</dbReference>
<feature type="binding site" evidence="7">
    <location>
        <position position="106"/>
    </location>
    <ligand>
        <name>Zn(2+)</name>
        <dbReference type="ChEBI" id="CHEBI:29105"/>
    </ligand>
</feature>
<reference evidence="10" key="1">
    <citation type="submission" date="2008-10" db="EMBL/GenBank/DDBJ databases">
        <title>Complete sequence of Desulfovibrio vulgaris str. 'Miyazaki F'.</title>
        <authorList>
            <person name="Lucas S."/>
            <person name="Copeland A."/>
            <person name="Lapidus A."/>
            <person name="Glavina del Rio T."/>
            <person name="Dalin E."/>
            <person name="Tice H."/>
            <person name="Bruce D."/>
            <person name="Goodwin L."/>
            <person name="Pitluck S."/>
            <person name="Sims D."/>
            <person name="Brettin T."/>
            <person name="Detter J.C."/>
            <person name="Han C."/>
            <person name="Larimer F."/>
            <person name="Land M."/>
            <person name="Hauser L."/>
            <person name="Kyrpides N."/>
            <person name="Mikhailova N."/>
            <person name="Hazen T.C."/>
            <person name="Richardson P."/>
        </authorList>
    </citation>
    <scope>NUCLEOTIDE SEQUENCE</scope>
    <source>
        <strain evidence="10">Miyazaki F</strain>
    </source>
</reference>
<dbReference type="PANTHER" id="PTHR33202:SF7">
    <property type="entry name" value="FERRIC UPTAKE REGULATION PROTEIN"/>
    <property type="match status" value="1"/>
</dbReference>
<dbReference type="HOGENOM" id="CLU_096072_3_3_7"/>
<evidence type="ECO:0000256" key="6">
    <source>
        <dbReference type="ARBA" id="ARBA00023163"/>
    </source>
</evidence>
<feature type="region of interest" description="Disordered" evidence="9">
    <location>
        <begin position="151"/>
        <end position="170"/>
    </location>
</feature>
<evidence type="ECO:0000313" key="10">
    <source>
        <dbReference type="EMBL" id="ACL08191.1"/>
    </source>
</evidence>
<dbReference type="PANTHER" id="PTHR33202">
    <property type="entry name" value="ZINC UPTAKE REGULATION PROTEIN"/>
    <property type="match status" value="1"/>
</dbReference>
<feature type="compositionally biased region" description="Low complexity" evidence="9">
    <location>
        <begin position="152"/>
        <end position="163"/>
    </location>
</feature>
<dbReference type="GO" id="GO:1900376">
    <property type="term" value="P:regulation of secondary metabolite biosynthetic process"/>
    <property type="evidence" value="ECO:0007669"/>
    <property type="project" value="TreeGrafter"/>
</dbReference>
<keyword evidence="5" id="KW-0238">DNA-binding</keyword>
<dbReference type="CDD" id="cd07153">
    <property type="entry name" value="Fur_like"/>
    <property type="match status" value="1"/>
</dbReference>
<keyword evidence="6" id="KW-0804">Transcription</keyword>
<dbReference type="SUPFAM" id="SSF46785">
    <property type="entry name" value="Winged helix' DNA-binding domain"/>
    <property type="match status" value="1"/>
</dbReference>
<evidence type="ECO:0000256" key="2">
    <source>
        <dbReference type="ARBA" id="ARBA00022491"/>
    </source>
</evidence>
<dbReference type="GO" id="GO:0045892">
    <property type="term" value="P:negative regulation of DNA-templated transcription"/>
    <property type="evidence" value="ECO:0007669"/>
    <property type="project" value="TreeGrafter"/>
</dbReference>
<comment type="similarity">
    <text evidence="1">Belongs to the Fur family.</text>
</comment>
<dbReference type="STRING" id="883.DvMF_1241"/>
<name>B8DLC9_NITV9</name>
<evidence type="ECO:0000256" key="8">
    <source>
        <dbReference type="PIRSR" id="PIRSR602481-2"/>
    </source>
</evidence>
<dbReference type="InterPro" id="IPR002481">
    <property type="entry name" value="FUR"/>
</dbReference>
<dbReference type="GO" id="GO:0003700">
    <property type="term" value="F:DNA-binding transcription factor activity"/>
    <property type="evidence" value="ECO:0007669"/>
    <property type="project" value="InterPro"/>
</dbReference>
<feature type="binding site" evidence="7">
    <location>
        <position position="143"/>
    </location>
    <ligand>
        <name>Zn(2+)</name>
        <dbReference type="ChEBI" id="CHEBI:29105"/>
    </ligand>
</feature>
<dbReference type="EMBL" id="CP001197">
    <property type="protein sequence ID" value="ACL08191.1"/>
    <property type="molecule type" value="Genomic_DNA"/>
</dbReference>
<evidence type="ECO:0000256" key="4">
    <source>
        <dbReference type="ARBA" id="ARBA00023015"/>
    </source>
</evidence>
<feature type="binding site" evidence="7">
    <location>
        <position position="103"/>
    </location>
    <ligand>
        <name>Zn(2+)</name>
        <dbReference type="ChEBI" id="CHEBI:29105"/>
    </ligand>
</feature>
<dbReference type="KEGG" id="dvm:DvMF_1241"/>
<sequence>MHRHPMDTRTRLASLLERLRDNGHRLTPQRVAIVRALIEHDGHPTVEQLHQSILPDFPTTSLATVYKTIALLKEDGEVLELGFGELGSRYDGRHPEPHPHLICTRCGAIADYSLQELDELVARMAAATGFAVASHRFDMFGLCPTCRVAAHPANADPQPDTPADTPPLRR</sequence>
<keyword evidence="2" id="KW-0678">Repressor</keyword>
<dbReference type="InterPro" id="IPR043135">
    <property type="entry name" value="Fur_C"/>
</dbReference>
<keyword evidence="8" id="KW-0408">Iron</keyword>
<gene>
    <name evidence="10" type="ordered locus">DvMF_1241</name>
</gene>
<keyword evidence="3 7" id="KW-0862">Zinc</keyword>
<dbReference type="Pfam" id="PF01475">
    <property type="entry name" value="FUR"/>
    <property type="match status" value="1"/>
</dbReference>
<dbReference type="GO" id="GO:0000976">
    <property type="term" value="F:transcription cis-regulatory region binding"/>
    <property type="evidence" value="ECO:0007669"/>
    <property type="project" value="TreeGrafter"/>
</dbReference>
<feature type="binding site" evidence="8">
    <location>
        <position position="135"/>
    </location>
    <ligand>
        <name>Fe cation</name>
        <dbReference type="ChEBI" id="CHEBI:24875"/>
    </ligand>
</feature>